<evidence type="ECO:0000259" key="2">
    <source>
        <dbReference type="Pfam" id="PF22936"/>
    </source>
</evidence>
<name>A0A9K3PPT2_9STRA</name>
<accession>A0A9K3PPT2</accession>
<dbReference type="Pfam" id="PF25597">
    <property type="entry name" value="SH3_retrovirus"/>
    <property type="match status" value="1"/>
</dbReference>
<dbReference type="InterPro" id="IPR057670">
    <property type="entry name" value="SH3_retrovirus"/>
</dbReference>
<comment type="caution">
    <text evidence="4">The sequence shown here is derived from an EMBL/GenBank/DDBJ whole genome shotgun (WGS) entry which is preliminary data.</text>
</comment>
<evidence type="ECO:0000313" key="4">
    <source>
        <dbReference type="EMBL" id="KAG7355197.1"/>
    </source>
</evidence>
<keyword evidence="5" id="KW-1185">Reference proteome</keyword>
<dbReference type="OrthoDB" id="413361at2759"/>
<feature type="region of interest" description="Disordered" evidence="1">
    <location>
        <begin position="1"/>
        <end position="40"/>
    </location>
</feature>
<feature type="compositionally biased region" description="Acidic residues" evidence="1">
    <location>
        <begin position="8"/>
        <end position="21"/>
    </location>
</feature>
<reference evidence="4" key="2">
    <citation type="submission" date="2021-04" db="EMBL/GenBank/DDBJ databases">
        <authorList>
            <person name="Podell S."/>
        </authorList>
    </citation>
    <scope>NUCLEOTIDE SEQUENCE</scope>
    <source>
        <strain evidence="4">Hildebrandi</strain>
    </source>
</reference>
<dbReference type="Pfam" id="PF22936">
    <property type="entry name" value="Pol_BBD"/>
    <property type="match status" value="1"/>
</dbReference>
<feature type="compositionally biased region" description="Acidic residues" evidence="1">
    <location>
        <begin position="31"/>
        <end position="40"/>
    </location>
</feature>
<dbReference type="Proteomes" id="UP000693970">
    <property type="component" value="Unassembled WGS sequence"/>
</dbReference>
<proteinExistence type="predicted"/>
<reference evidence="4" key="1">
    <citation type="journal article" date="2021" name="Sci. Rep.">
        <title>Diploid genomic architecture of Nitzschia inconspicua, an elite biomass production diatom.</title>
        <authorList>
            <person name="Oliver A."/>
            <person name="Podell S."/>
            <person name="Pinowska A."/>
            <person name="Traller J.C."/>
            <person name="Smith S.R."/>
            <person name="McClure R."/>
            <person name="Beliaev A."/>
            <person name="Bohutskyi P."/>
            <person name="Hill E.A."/>
            <person name="Rabines A."/>
            <person name="Zheng H."/>
            <person name="Allen L.Z."/>
            <person name="Kuo A."/>
            <person name="Grigoriev I.V."/>
            <person name="Allen A.E."/>
            <person name="Hazlebeck D."/>
            <person name="Allen E.E."/>
        </authorList>
    </citation>
    <scope>NUCLEOTIDE SEQUENCE</scope>
    <source>
        <strain evidence="4">Hildebrandi</strain>
    </source>
</reference>
<dbReference type="InterPro" id="IPR054722">
    <property type="entry name" value="PolX-like_BBD"/>
</dbReference>
<evidence type="ECO:0000259" key="3">
    <source>
        <dbReference type="Pfam" id="PF25597"/>
    </source>
</evidence>
<gene>
    <name evidence="4" type="ORF">IV203_004553</name>
</gene>
<dbReference type="AlphaFoldDB" id="A0A9K3PPT2"/>
<evidence type="ECO:0000256" key="1">
    <source>
        <dbReference type="SAM" id="MobiDB-lite"/>
    </source>
</evidence>
<evidence type="ECO:0008006" key="6">
    <source>
        <dbReference type="Google" id="ProtNLM"/>
    </source>
</evidence>
<feature type="domain" description="Retrovirus-related Pol polyprotein from transposon TNT 1-94-like beta-barrel" evidence="2">
    <location>
        <begin position="118"/>
        <end position="197"/>
    </location>
</feature>
<sequence length="406" mass="45260">MNWWADCCESDQSDDTNDDLPDLISRNVDSDKEDDEDDEDDLTELLNDKVYDDDNLVLIIPNDDDSTSEPIVIGCEISYTDEDMNKWCTVHEVEELEEDKVCLTVGTKNKVDDNLMIGDTGATVHMRLNTSGMYDLRKEKCVIKYGNRAHSTSTVVGKWAGMIKDNGVLKKVILDGVTVVPGSAYNLLSLTRALNKGIIKSNGETMILECNRTTIRFDHRIETANGFLLAARFEPMELQSESAHVSLKEGTKVQISKFHTMMGHANEDSIRLTAKHMGVILTGKMNKCEPCAIGKLKQTPVPKVTSREVTKLEAANCATDLECLLVKKTGDITPYELIYGKVAPYGPYLRTFGEIGVARDITTVKGKLDDRGSPAIFLGYAKQHTGNVYRMLDIKTQHLRLSRDVQ</sequence>
<evidence type="ECO:0000313" key="5">
    <source>
        <dbReference type="Proteomes" id="UP000693970"/>
    </source>
</evidence>
<feature type="domain" description="Retroviral polymerase SH3-like" evidence="3">
    <location>
        <begin position="365"/>
        <end position="406"/>
    </location>
</feature>
<organism evidence="4 5">
    <name type="scientific">Nitzschia inconspicua</name>
    <dbReference type="NCBI Taxonomy" id="303405"/>
    <lineage>
        <taxon>Eukaryota</taxon>
        <taxon>Sar</taxon>
        <taxon>Stramenopiles</taxon>
        <taxon>Ochrophyta</taxon>
        <taxon>Bacillariophyta</taxon>
        <taxon>Bacillariophyceae</taxon>
        <taxon>Bacillariophycidae</taxon>
        <taxon>Bacillariales</taxon>
        <taxon>Bacillariaceae</taxon>
        <taxon>Nitzschia</taxon>
    </lineage>
</organism>
<protein>
    <recommendedName>
        <fullName evidence="6">GAG-pre-integrase domain-containing protein</fullName>
    </recommendedName>
</protein>
<dbReference type="EMBL" id="JAGRRH010000016">
    <property type="protein sequence ID" value="KAG7355197.1"/>
    <property type="molecule type" value="Genomic_DNA"/>
</dbReference>